<dbReference type="GO" id="GO:0003735">
    <property type="term" value="F:structural constituent of ribosome"/>
    <property type="evidence" value="ECO:0007669"/>
    <property type="project" value="InterPro"/>
</dbReference>
<dbReference type="PANTHER" id="PTHR10746">
    <property type="entry name" value="50S RIBOSOMAL PROTEIN L4"/>
    <property type="match status" value="1"/>
</dbReference>
<evidence type="ECO:0000256" key="2">
    <source>
        <dbReference type="ARBA" id="ARBA00022980"/>
    </source>
</evidence>
<name>A0AAV0RZN0_9ROSI</name>
<evidence type="ECO:0000256" key="5">
    <source>
        <dbReference type="SAM" id="MobiDB-lite"/>
    </source>
</evidence>
<keyword evidence="7" id="KW-1185">Reference proteome</keyword>
<feature type="region of interest" description="Disordered" evidence="5">
    <location>
        <begin position="1"/>
        <end position="43"/>
    </location>
</feature>
<dbReference type="InterPro" id="IPR023574">
    <property type="entry name" value="Ribosomal_uL4_dom_sf"/>
</dbReference>
<dbReference type="GO" id="GO:0005840">
    <property type="term" value="C:ribosome"/>
    <property type="evidence" value="ECO:0007669"/>
    <property type="project" value="UniProtKB-KW"/>
</dbReference>
<protein>
    <recommendedName>
        <fullName evidence="4">Large ribosomal subunit protein uL4m</fullName>
    </recommendedName>
</protein>
<dbReference type="Proteomes" id="UP001154282">
    <property type="component" value="Unassembled WGS sequence"/>
</dbReference>
<dbReference type="InterPro" id="IPR013005">
    <property type="entry name" value="Ribosomal_uL4-like"/>
</dbReference>
<reference evidence="6" key="1">
    <citation type="submission" date="2022-08" db="EMBL/GenBank/DDBJ databases">
        <authorList>
            <person name="Gutierrez-Valencia J."/>
        </authorList>
    </citation>
    <scope>NUCLEOTIDE SEQUENCE</scope>
</reference>
<dbReference type="EMBL" id="CAMGYJ010000011">
    <property type="protein sequence ID" value="CAI0626010.1"/>
    <property type="molecule type" value="Genomic_DNA"/>
</dbReference>
<keyword evidence="3" id="KW-0687">Ribonucleoprotein</keyword>
<dbReference type="Gene3D" id="3.40.1370.10">
    <property type="match status" value="1"/>
</dbReference>
<accession>A0AAV0RZN0</accession>
<dbReference type="AlphaFoldDB" id="A0AAV0RZN0"/>
<sequence>MFRKKIFDSQGTHSTKTISEVSGTGRKPWNQKGSGRARHGTLRGPQFRGGLCYAWPQATKPRLKLNKQVRAFRVEDCVDSHAQQKEKLLVFEDLEVPTHKTKNIVTMSSRWRMPRNCCWLMVVPSMKKLKLATQNIHYVNVLPSIGLNVYSILQHDT</sequence>
<organism evidence="6 7">
    <name type="scientific">Linum tenue</name>
    <dbReference type="NCBI Taxonomy" id="586396"/>
    <lineage>
        <taxon>Eukaryota</taxon>
        <taxon>Viridiplantae</taxon>
        <taxon>Streptophyta</taxon>
        <taxon>Embryophyta</taxon>
        <taxon>Tracheophyta</taxon>
        <taxon>Spermatophyta</taxon>
        <taxon>Magnoliopsida</taxon>
        <taxon>eudicotyledons</taxon>
        <taxon>Gunneridae</taxon>
        <taxon>Pentapetalae</taxon>
        <taxon>rosids</taxon>
        <taxon>fabids</taxon>
        <taxon>Malpighiales</taxon>
        <taxon>Linaceae</taxon>
        <taxon>Linum</taxon>
    </lineage>
</organism>
<evidence type="ECO:0000256" key="4">
    <source>
        <dbReference type="ARBA" id="ARBA00040565"/>
    </source>
</evidence>
<dbReference type="InterPro" id="IPR002136">
    <property type="entry name" value="Ribosomal_uL4"/>
</dbReference>
<evidence type="ECO:0000256" key="3">
    <source>
        <dbReference type="ARBA" id="ARBA00023274"/>
    </source>
</evidence>
<dbReference type="GO" id="GO:1990904">
    <property type="term" value="C:ribonucleoprotein complex"/>
    <property type="evidence" value="ECO:0007669"/>
    <property type="project" value="UniProtKB-KW"/>
</dbReference>
<keyword evidence="2" id="KW-0689">Ribosomal protein</keyword>
<dbReference type="PANTHER" id="PTHR10746:SF6">
    <property type="entry name" value="LARGE RIBOSOMAL SUBUNIT PROTEIN UL4M"/>
    <property type="match status" value="1"/>
</dbReference>
<gene>
    <name evidence="6" type="ORF">LITE_LOCUS50681</name>
</gene>
<proteinExistence type="inferred from homology"/>
<evidence type="ECO:0000256" key="1">
    <source>
        <dbReference type="ARBA" id="ARBA00010528"/>
    </source>
</evidence>
<dbReference type="Pfam" id="PF00573">
    <property type="entry name" value="Ribosomal_L4"/>
    <property type="match status" value="1"/>
</dbReference>
<dbReference type="SUPFAM" id="SSF52166">
    <property type="entry name" value="Ribosomal protein L4"/>
    <property type="match status" value="1"/>
</dbReference>
<evidence type="ECO:0000313" key="7">
    <source>
        <dbReference type="Proteomes" id="UP001154282"/>
    </source>
</evidence>
<feature type="compositionally biased region" description="Polar residues" evidence="5">
    <location>
        <begin position="9"/>
        <end position="22"/>
    </location>
</feature>
<comment type="caution">
    <text evidence="6">The sequence shown here is derived from an EMBL/GenBank/DDBJ whole genome shotgun (WGS) entry which is preliminary data.</text>
</comment>
<comment type="similarity">
    <text evidence="1">Belongs to the universal ribosomal protein uL4 family.</text>
</comment>
<evidence type="ECO:0000313" key="6">
    <source>
        <dbReference type="EMBL" id="CAI0626010.1"/>
    </source>
</evidence>
<dbReference type="GO" id="GO:0006412">
    <property type="term" value="P:translation"/>
    <property type="evidence" value="ECO:0007669"/>
    <property type="project" value="InterPro"/>
</dbReference>